<dbReference type="AlphaFoldDB" id="A0A392RE96"/>
<comment type="caution">
    <text evidence="1">The sequence shown here is derived from an EMBL/GenBank/DDBJ whole genome shotgun (WGS) entry which is preliminary data.</text>
</comment>
<sequence>MLVEVGPVATASKLIGLHPDLVCEYLEVEATLPLFFRVFKLQRQPVKNGQHGWVSLKQQIKFFKMFIDSVRGFKE</sequence>
<dbReference type="Proteomes" id="UP000265520">
    <property type="component" value="Unassembled WGS sequence"/>
</dbReference>
<feature type="non-terminal residue" evidence="1">
    <location>
        <position position="75"/>
    </location>
</feature>
<protein>
    <submittedName>
        <fullName evidence="1">Uncharacterized protein</fullName>
    </submittedName>
</protein>
<name>A0A392RE96_9FABA</name>
<keyword evidence="2" id="KW-1185">Reference proteome</keyword>
<dbReference type="EMBL" id="LXQA010210491">
    <property type="protein sequence ID" value="MCI34100.1"/>
    <property type="molecule type" value="Genomic_DNA"/>
</dbReference>
<evidence type="ECO:0000313" key="1">
    <source>
        <dbReference type="EMBL" id="MCI34100.1"/>
    </source>
</evidence>
<reference evidence="1 2" key="1">
    <citation type="journal article" date="2018" name="Front. Plant Sci.">
        <title>Red Clover (Trifolium pratense) and Zigzag Clover (T. medium) - A Picture of Genomic Similarities and Differences.</title>
        <authorList>
            <person name="Dluhosova J."/>
            <person name="Istvanek J."/>
            <person name="Nedelnik J."/>
            <person name="Repkova J."/>
        </authorList>
    </citation>
    <scope>NUCLEOTIDE SEQUENCE [LARGE SCALE GENOMIC DNA]</scope>
    <source>
        <strain evidence="2">cv. 10/8</strain>
        <tissue evidence="1">Leaf</tissue>
    </source>
</reference>
<proteinExistence type="predicted"/>
<accession>A0A392RE96</accession>
<evidence type="ECO:0000313" key="2">
    <source>
        <dbReference type="Proteomes" id="UP000265520"/>
    </source>
</evidence>
<organism evidence="1 2">
    <name type="scientific">Trifolium medium</name>
    <dbReference type="NCBI Taxonomy" id="97028"/>
    <lineage>
        <taxon>Eukaryota</taxon>
        <taxon>Viridiplantae</taxon>
        <taxon>Streptophyta</taxon>
        <taxon>Embryophyta</taxon>
        <taxon>Tracheophyta</taxon>
        <taxon>Spermatophyta</taxon>
        <taxon>Magnoliopsida</taxon>
        <taxon>eudicotyledons</taxon>
        <taxon>Gunneridae</taxon>
        <taxon>Pentapetalae</taxon>
        <taxon>rosids</taxon>
        <taxon>fabids</taxon>
        <taxon>Fabales</taxon>
        <taxon>Fabaceae</taxon>
        <taxon>Papilionoideae</taxon>
        <taxon>50 kb inversion clade</taxon>
        <taxon>NPAAA clade</taxon>
        <taxon>Hologalegina</taxon>
        <taxon>IRL clade</taxon>
        <taxon>Trifolieae</taxon>
        <taxon>Trifolium</taxon>
    </lineage>
</organism>